<dbReference type="InterPro" id="IPR019612">
    <property type="entry name" value="Minor_capsid_put"/>
</dbReference>
<evidence type="ECO:0000313" key="2">
    <source>
        <dbReference type="Proteomes" id="UP000719917"/>
    </source>
</evidence>
<evidence type="ECO:0000313" key="1">
    <source>
        <dbReference type="EMBL" id="NBA12205.1"/>
    </source>
</evidence>
<dbReference type="Pfam" id="PF10665">
    <property type="entry name" value="Minor_capsid_1"/>
    <property type="match status" value="1"/>
</dbReference>
<dbReference type="RefSeq" id="WP_161691367.1">
    <property type="nucleotide sequence ID" value="NZ_JAAAMQ010000020.1"/>
</dbReference>
<name>A0AAJ2YYD2_WEICO</name>
<dbReference type="AlphaFoldDB" id="A0AAJ2YYD2"/>
<sequence>MFVDKRLLIHSVRVAKQPTETNDYGEAAVTEWIDMANVRIDVSNTTTGSDNNKDKQANGTLFVYPKYSKPAVTFDKTWGNGFVEYDGVQYRITSVQKFTYPYSDRVFSYEIGVV</sequence>
<gene>
    <name evidence="1" type="ORF">GTU77_08270</name>
</gene>
<evidence type="ECO:0008006" key="3">
    <source>
        <dbReference type="Google" id="ProtNLM"/>
    </source>
</evidence>
<protein>
    <recommendedName>
        <fullName evidence="3">Minor capsid protein</fullName>
    </recommendedName>
</protein>
<dbReference type="Proteomes" id="UP000719917">
    <property type="component" value="Unassembled WGS sequence"/>
</dbReference>
<reference evidence="1" key="1">
    <citation type="submission" date="2020-01" db="EMBL/GenBank/DDBJ databases">
        <title>First Reported Case and Whole Genome of Weissella confusa in an Equid.</title>
        <authorList>
            <person name="Little S.V."/>
            <person name="Lawhon S.D."/>
        </authorList>
    </citation>
    <scope>NUCLEOTIDE SEQUENCE</scope>
    <source>
        <strain evidence="1">718955</strain>
    </source>
</reference>
<organism evidence="1 2">
    <name type="scientific">Weissella confusa</name>
    <name type="common">Lactobacillus confusus</name>
    <dbReference type="NCBI Taxonomy" id="1583"/>
    <lineage>
        <taxon>Bacteria</taxon>
        <taxon>Bacillati</taxon>
        <taxon>Bacillota</taxon>
        <taxon>Bacilli</taxon>
        <taxon>Lactobacillales</taxon>
        <taxon>Lactobacillaceae</taxon>
        <taxon>Weissella</taxon>
    </lineage>
</organism>
<dbReference type="EMBL" id="JAAAMQ010000020">
    <property type="protein sequence ID" value="NBA12205.1"/>
    <property type="molecule type" value="Genomic_DNA"/>
</dbReference>
<comment type="caution">
    <text evidence="1">The sequence shown here is derived from an EMBL/GenBank/DDBJ whole genome shotgun (WGS) entry which is preliminary data.</text>
</comment>
<accession>A0AAJ2YYD2</accession>
<proteinExistence type="predicted"/>